<protein>
    <submittedName>
        <fullName evidence="1">Uncharacterized protein</fullName>
    </submittedName>
</protein>
<keyword evidence="2" id="KW-1185">Reference proteome</keyword>
<evidence type="ECO:0000313" key="1">
    <source>
        <dbReference type="EMBL" id="KIJ47943.1"/>
    </source>
</evidence>
<organism evidence="1 2">
    <name type="scientific">Sphaerobolus stellatus (strain SS14)</name>
    <dbReference type="NCBI Taxonomy" id="990650"/>
    <lineage>
        <taxon>Eukaryota</taxon>
        <taxon>Fungi</taxon>
        <taxon>Dikarya</taxon>
        <taxon>Basidiomycota</taxon>
        <taxon>Agaricomycotina</taxon>
        <taxon>Agaricomycetes</taxon>
        <taxon>Phallomycetidae</taxon>
        <taxon>Geastrales</taxon>
        <taxon>Sphaerobolaceae</taxon>
        <taxon>Sphaerobolus</taxon>
    </lineage>
</organism>
<feature type="non-terminal residue" evidence="1">
    <location>
        <position position="173"/>
    </location>
</feature>
<reference evidence="1 2" key="1">
    <citation type="submission" date="2014-06" db="EMBL/GenBank/DDBJ databases">
        <title>Evolutionary Origins and Diversification of the Mycorrhizal Mutualists.</title>
        <authorList>
            <consortium name="DOE Joint Genome Institute"/>
            <consortium name="Mycorrhizal Genomics Consortium"/>
            <person name="Kohler A."/>
            <person name="Kuo A."/>
            <person name="Nagy L.G."/>
            <person name="Floudas D."/>
            <person name="Copeland A."/>
            <person name="Barry K.W."/>
            <person name="Cichocki N."/>
            <person name="Veneault-Fourrey C."/>
            <person name="LaButti K."/>
            <person name="Lindquist E.A."/>
            <person name="Lipzen A."/>
            <person name="Lundell T."/>
            <person name="Morin E."/>
            <person name="Murat C."/>
            <person name="Riley R."/>
            <person name="Ohm R."/>
            <person name="Sun H."/>
            <person name="Tunlid A."/>
            <person name="Henrissat B."/>
            <person name="Grigoriev I.V."/>
            <person name="Hibbett D.S."/>
            <person name="Martin F."/>
        </authorList>
    </citation>
    <scope>NUCLEOTIDE SEQUENCE [LARGE SCALE GENOMIC DNA]</scope>
    <source>
        <strain evidence="1 2">SS14</strain>
    </source>
</reference>
<dbReference type="Proteomes" id="UP000054279">
    <property type="component" value="Unassembled WGS sequence"/>
</dbReference>
<name>A0A0C9UW86_SPHS4</name>
<gene>
    <name evidence="1" type="ORF">M422DRAFT_28718</name>
</gene>
<dbReference type="HOGENOM" id="CLU_1551377_0_0_1"/>
<dbReference type="EMBL" id="KN837100">
    <property type="protein sequence ID" value="KIJ47943.1"/>
    <property type="molecule type" value="Genomic_DNA"/>
</dbReference>
<dbReference type="AlphaFoldDB" id="A0A0C9UW86"/>
<sequence length="173" mass="19550">MDILLSAILSILPTKPYLAARLRILELINDQDLLPVFPRSLSMFPEYDKAPDVDQLETKDILVSRLASLISHTTNLTHFICHITSNFCSVFNLLATLQEHSPALQELYLNARNRIYSHQLKLDHKRSTMISLRAVCLVISFRIRSGVDVSELVDFIIGSCPSIVDLRLSFGGR</sequence>
<evidence type="ECO:0000313" key="2">
    <source>
        <dbReference type="Proteomes" id="UP000054279"/>
    </source>
</evidence>
<proteinExistence type="predicted"/>
<accession>A0A0C9UW86</accession>